<gene>
    <name evidence="1" type="ORF">Goshw_025334</name>
</gene>
<proteinExistence type="predicted"/>
<sequence>MIVNKGVLVHCSYLRLVSFNDAM</sequence>
<comment type="caution">
    <text evidence="1">The sequence shown here is derived from an EMBL/GenBank/DDBJ whole genome shotgun (WGS) entry which is preliminary data.</text>
</comment>
<dbReference type="Proteomes" id="UP000593576">
    <property type="component" value="Unassembled WGS sequence"/>
</dbReference>
<reference evidence="1 2" key="1">
    <citation type="journal article" date="2019" name="Genome Biol. Evol.">
        <title>Insights into the evolution of the New World diploid cottons (Gossypium, subgenus Houzingenia) based on genome sequencing.</title>
        <authorList>
            <person name="Grover C.E."/>
            <person name="Arick M.A. 2nd"/>
            <person name="Thrash A."/>
            <person name="Conover J.L."/>
            <person name="Sanders W.S."/>
            <person name="Peterson D.G."/>
            <person name="Frelichowski J.E."/>
            <person name="Scheffler J.A."/>
            <person name="Scheffler B.E."/>
            <person name="Wendel J.F."/>
        </authorList>
    </citation>
    <scope>NUCLEOTIDE SEQUENCE [LARGE SCALE GENOMIC DNA]</scope>
    <source>
        <strain evidence="1">1</strain>
        <tissue evidence="1">Leaf</tissue>
    </source>
</reference>
<evidence type="ECO:0000313" key="2">
    <source>
        <dbReference type="Proteomes" id="UP000593576"/>
    </source>
</evidence>
<name>A0A7J9MPF6_GOSSC</name>
<organism evidence="1 2">
    <name type="scientific">Gossypium schwendimanii</name>
    <name type="common">Cotton</name>
    <dbReference type="NCBI Taxonomy" id="34291"/>
    <lineage>
        <taxon>Eukaryota</taxon>
        <taxon>Viridiplantae</taxon>
        <taxon>Streptophyta</taxon>
        <taxon>Embryophyta</taxon>
        <taxon>Tracheophyta</taxon>
        <taxon>Spermatophyta</taxon>
        <taxon>Magnoliopsida</taxon>
        <taxon>eudicotyledons</taxon>
        <taxon>Gunneridae</taxon>
        <taxon>Pentapetalae</taxon>
        <taxon>rosids</taxon>
        <taxon>malvids</taxon>
        <taxon>Malvales</taxon>
        <taxon>Malvaceae</taxon>
        <taxon>Malvoideae</taxon>
        <taxon>Gossypium</taxon>
    </lineage>
</organism>
<protein>
    <submittedName>
        <fullName evidence="1">Uncharacterized protein</fullName>
    </submittedName>
</protein>
<dbReference type="AlphaFoldDB" id="A0A7J9MPF6"/>
<dbReference type="EMBL" id="JABFAF010000012">
    <property type="protein sequence ID" value="MBA0873015.1"/>
    <property type="molecule type" value="Genomic_DNA"/>
</dbReference>
<evidence type="ECO:0000313" key="1">
    <source>
        <dbReference type="EMBL" id="MBA0873015.1"/>
    </source>
</evidence>
<accession>A0A7J9MPF6</accession>
<keyword evidence="2" id="KW-1185">Reference proteome</keyword>